<keyword evidence="1" id="KW-0812">Transmembrane</keyword>
<reference evidence="2 3" key="1">
    <citation type="journal article" date="2019" name="Int. J. Syst. Evol. Microbiol.">
        <title>The Global Catalogue of Microorganisms (GCM) 10K type strain sequencing project: providing services to taxonomists for standard genome sequencing and annotation.</title>
        <authorList>
            <consortium name="The Broad Institute Genomics Platform"/>
            <consortium name="The Broad Institute Genome Sequencing Center for Infectious Disease"/>
            <person name="Wu L."/>
            <person name="Ma J."/>
        </authorList>
    </citation>
    <scope>NUCLEOTIDE SEQUENCE [LARGE SCALE GENOMIC DNA]</scope>
    <source>
        <strain evidence="2 3">JCM 14304</strain>
    </source>
</reference>
<keyword evidence="1" id="KW-0472">Membrane</keyword>
<keyword evidence="1" id="KW-1133">Transmembrane helix</keyword>
<dbReference type="Proteomes" id="UP001500190">
    <property type="component" value="Unassembled WGS sequence"/>
</dbReference>
<proteinExistence type="predicted"/>
<evidence type="ECO:0000313" key="3">
    <source>
        <dbReference type="Proteomes" id="UP001500190"/>
    </source>
</evidence>
<feature type="transmembrane region" description="Helical" evidence="1">
    <location>
        <begin position="23"/>
        <end position="48"/>
    </location>
</feature>
<feature type="transmembrane region" description="Helical" evidence="1">
    <location>
        <begin position="82"/>
        <end position="101"/>
    </location>
</feature>
<evidence type="ECO:0000256" key="1">
    <source>
        <dbReference type="SAM" id="Phobius"/>
    </source>
</evidence>
<organism evidence="2 3">
    <name type="scientific">Kribbella karoonensis</name>
    <dbReference type="NCBI Taxonomy" id="324851"/>
    <lineage>
        <taxon>Bacteria</taxon>
        <taxon>Bacillati</taxon>
        <taxon>Actinomycetota</taxon>
        <taxon>Actinomycetes</taxon>
        <taxon>Propionibacteriales</taxon>
        <taxon>Kribbellaceae</taxon>
        <taxon>Kribbella</taxon>
    </lineage>
</organism>
<gene>
    <name evidence="2" type="ORF">GCM10009742_63710</name>
</gene>
<protein>
    <submittedName>
        <fullName evidence="2">Uncharacterized protein</fullName>
    </submittedName>
</protein>
<dbReference type="EMBL" id="BAAAND010000010">
    <property type="protein sequence ID" value="GAA1605770.1"/>
    <property type="molecule type" value="Genomic_DNA"/>
</dbReference>
<sequence>MNMEMTNGAALQASEPRLRTRDWITLGLLVFGPFVLGIGWLVGVWLLWTSNRWTTVWKIAGTVAWPVGWTAAACCEFFQPPVWVSLLVGAVIAIAVYVALIKEARV</sequence>
<keyword evidence="3" id="KW-1185">Reference proteome</keyword>
<comment type="caution">
    <text evidence="2">The sequence shown here is derived from an EMBL/GenBank/DDBJ whole genome shotgun (WGS) entry which is preliminary data.</text>
</comment>
<accession>A0ABN2EI20</accession>
<name>A0ABN2EI20_9ACTN</name>
<evidence type="ECO:0000313" key="2">
    <source>
        <dbReference type="EMBL" id="GAA1605770.1"/>
    </source>
</evidence>